<dbReference type="AlphaFoldDB" id="A0A6L2N4B0"/>
<name>A0A6L2N4B0_TANCI</name>
<proteinExistence type="predicted"/>
<comment type="caution">
    <text evidence="1">The sequence shown here is derived from an EMBL/GenBank/DDBJ whole genome shotgun (WGS) entry which is preliminary data.</text>
</comment>
<organism evidence="1">
    <name type="scientific">Tanacetum cinerariifolium</name>
    <name type="common">Dalmatian daisy</name>
    <name type="synonym">Chrysanthemum cinerariifolium</name>
    <dbReference type="NCBI Taxonomy" id="118510"/>
    <lineage>
        <taxon>Eukaryota</taxon>
        <taxon>Viridiplantae</taxon>
        <taxon>Streptophyta</taxon>
        <taxon>Embryophyta</taxon>
        <taxon>Tracheophyta</taxon>
        <taxon>Spermatophyta</taxon>
        <taxon>Magnoliopsida</taxon>
        <taxon>eudicotyledons</taxon>
        <taxon>Gunneridae</taxon>
        <taxon>Pentapetalae</taxon>
        <taxon>asterids</taxon>
        <taxon>campanulids</taxon>
        <taxon>Asterales</taxon>
        <taxon>Asteraceae</taxon>
        <taxon>Asteroideae</taxon>
        <taxon>Anthemideae</taxon>
        <taxon>Anthemidinae</taxon>
        <taxon>Tanacetum</taxon>
    </lineage>
</organism>
<reference evidence="1" key="1">
    <citation type="journal article" date="2019" name="Sci. Rep.">
        <title>Draft genome of Tanacetum cinerariifolium, the natural source of mosquito coil.</title>
        <authorList>
            <person name="Yamashiro T."/>
            <person name="Shiraishi A."/>
            <person name="Satake H."/>
            <person name="Nakayama K."/>
        </authorList>
    </citation>
    <scope>NUCLEOTIDE SEQUENCE</scope>
</reference>
<accession>A0A6L2N4B0</accession>
<sequence length="364" mass="40040">MLVPLPLPLLPLLILGIHFLVFTSWDLAYGKVSEATDQALGLLKVNSVPSGLVSISPTPDPSTHDDPSVNSIYGSCRVLITDVLGEASFGFSTRKSARIWPFTDVCGWYVILCSPSMMLYFFNLPVTSGRDITCLMGWSMMTTMGCAWKYLRNLLAAQTGVRTSFSIGVLKSGKDFSVNLEMNLFKITSFPLRLQTSLIVCGDRSCSTTSILSGHDFIPSGFIMYPRNIPYVASNSLVCGASVLEAEGHFCVAIYPMTGEYPSRILSRCSTIYHGTPIMSDDCHANISKFLFKSVHSSVRAVINIVSPIDSTTDSHYYVIHREFKHSVSSWISLILGLPMMSLYGDGDLTIIKIIHAYNALRPL</sequence>
<dbReference type="EMBL" id="BKCJ010007862">
    <property type="protein sequence ID" value="GEU79384.1"/>
    <property type="molecule type" value="Genomic_DNA"/>
</dbReference>
<protein>
    <submittedName>
        <fullName evidence="1">Uncharacterized protein</fullName>
    </submittedName>
</protein>
<evidence type="ECO:0000313" key="1">
    <source>
        <dbReference type="EMBL" id="GEU79384.1"/>
    </source>
</evidence>
<gene>
    <name evidence="1" type="ORF">Tci_051362</name>
</gene>